<proteinExistence type="predicted"/>
<name>A0A9D2D6V9_9FIRM</name>
<reference evidence="1" key="1">
    <citation type="journal article" date="2021" name="PeerJ">
        <title>Extensive microbial diversity within the chicken gut microbiome revealed by metagenomics and culture.</title>
        <authorList>
            <person name="Gilroy R."/>
            <person name="Ravi A."/>
            <person name="Getino M."/>
            <person name="Pursley I."/>
            <person name="Horton D.L."/>
            <person name="Alikhan N.F."/>
            <person name="Baker D."/>
            <person name="Gharbi K."/>
            <person name="Hall N."/>
            <person name="Watson M."/>
            <person name="Adriaenssens E.M."/>
            <person name="Foster-Nyarko E."/>
            <person name="Jarju S."/>
            <person name="Secka A."/>
            <person name="Antonio M."/>
            <person name="Oren A."/>
            <person name="Chaudhuri R.R."/>
            <person name="La Ragione R."/>
            <person name="Hildebrand F."/>
            <person name="Pallen M.J."/>
        </authorList>
    </citation>
    <scope>NUCLEOTIDE SEQUENCE</scope>
    <source>
        <strain evidence="1">CHK192-19661</strain>
    </source>
</reference>
<dbReference type="Proteomes" id="UP000824025">
    <property type="component" value="Unassembled WGS sequence"/>
</dbReference>
<accession>A0A9D2D6V9</accession>
<evidence type="ECO:0000313" key="2">
    <source>
        <dbReference type="Proteomes" id="UP000824025"/>
    </source>
</evidence>
<dbReference type="AlphaFoldDB" id="A0A9D2D6V9"/>
<sequence length="62" mass="7087">MVAQGQFLAEFPEKQSDFLFRSAREPLFFALLSVSLHFYPAPMAKSVQKSLKRAFSGLFEPF</sequence>
<gene>
    <name evidence="1" type="ORF">H9726_03370</name>
</gene>
<reference evidence="1" key="2">
    <citation type="submission" date="2021-04" db="EMBL/GenBank/DDBJ databases">
        <authorList>
            <person name="Gilroy R."/>
        </authorList>
    </citation>
    <scope>NUCLEOTIDE SEQUENCE</scope>
    <source>
        <strain evidence="1">CHK192-19661</strain>
    </source>
</reference>
<dbReference type="EMBL" id="DXCF01000018">
    <property type="protein sequence ID" value="HIZ09510.1"/>
    <property type="molecule type" value="Genomic_DNA"/>
</dbReference>
<organism evidence="1 2">
    <name type="scientific">Candidatus Borkfalkia avicola</name>
    <dbReference type="NCBI Taxonomy" id="2838503"/>
    <lineage>
        <taxon>Bacteria</taxon>
        <taxon>Bacillati</taxon>
        <taxon>Bacillota</taxon>
        <taxon>Clostridia</taxon>
        <taxon>Christensenellales</taxon>
        <taxon>Christensenellaceae</taxon>
        <taxon>Candidatus Borkfalkia</taxon>
    </lineage>
</organism>
<protein>
    <submittedName>
        <fullName evidence="1">Uncharacterized protein</fullName>
    </submittedName>
</protein>
<comment type="caution">
    <text evidence="1">The sequence shown here is derived from an EMBL/GenBank/DDBJ whole genome shotgun (WGS) entry which is preliminary data.</text>
</comment>
<evidence type="ECO:0000313" key="1">
    <source>
        <dbReference type="EMBL" id="HIZ09510.1"/>
    </source>
</evidence>